<dbReference type="GO" id="GO:0032574">
    <property type="term" value="F:5'-3' RNA helicase activity"/>
    <property type="evidence" value="ECO:0007669"/>
    <property type="project" value="InterPro"/>
</dbReference>
<keyword evidence="8" id="KW-1185">Reference proteome</keyword>
<gene>
    <name evidence="7" type="ORF">EW145_g3579</name>
</gene>
<dbReference type="InterPro" id="IPR027417">
    <property type="entry name" value="P-loop_NTPase"/>
</dbReference>
<dbReference type="AlphaFoldDB" id="A0A4S4L855"/>
<dbReference type="InterPro" id="IPR047187">
    <property type="entry name" value="SF1_C_Upf1"/>
</dbReference>
<dbReference type="Pfam" id="PF13086">
    <property type="entry name" value="AAA_11"/>
    <property type="match status" value="2"/>
</dbReference>
<evidence type="ECO:0000256" key="1">
    <source>
        <dbReference type="ARBA" id="ARBA00004496"/>
    </source>
</evidence>
<accession>A0A4S4L855</accession>
<evidence type="ECO:0000313" key="7">
    <source>
        <dbReference type="EMBL" id="THH07161.1"/>
    </source>
</evidence>
<evidence type="ECO:0000259" key="5">
    <source>
        <dbReference type="Pfam" id="PF13086"/>
    </source>
</evidence>
<dbReference type="CDD" id="cd18808">
    <property type="entry name" value="SF1_C_Upf1"/>
    <property type="match status" value="1"/>
</dbReference>
<comment type="subcellular location">
    <subcellularLocation>
        <location evidence="1">Cytoplasm</location>
    </subcellularLocation>
</comment>
<dbReference type="Gene3D" id="3.40.50.300">
    <property type="entry name" value="P-loop containing nucleotide triphosphate hydrolases"/>
    <property type="match status" value="2"/>
</dbReference>
<evidence type="ECO:0000256" key="4">
    <source>
        <dbReference type="SAM" id="MobiDB-lite"/>
    </source>
</evidence>
<sequence length="1028" mass="115373">MARTPFCNKALTTGACAQEGCTSRHDIRHCQPCGLYLIPSNWDAHIVGKKHQRLAQRVSESQETPVRGDCYSKSPSARESCAHLSRSSGNPSVRCDACGIFLLNYTAYDAHKNSRRHKAAFAKLLVTPAFVQELPSANPPSNGYIHCPCCNWNVEAHNMEKHEKEDRHIRRKLAAELDGALGLAQKNKLGIKVTNEDGVDFGIVDITHHSRYGLAPRTVGIEKVDREYQIALKSFIVLPQVGSPGSETSFTVSLKGTSRWINIRRPLSLEVSLKSSCIGRHVALLELIFHCVDTKSEFTIVRELRALVGSSEDHETLLPSAPYSRPPSVRPVTTDSIHAGRHPVIWTKVKYTTRLPQYLAPPELIAAVFDQNRTVSIANIKKKVHARRPYDSNVLSCDLAQRALTDRELQPKNHYYILEIPEVKKPGFRPKLVVGDTMLFQHTDSSDKMWYQGVIHEIVGEYKSTFKLRFDSSSGFSTYRGKRFDVQFVLNRIPFKRAHQAVTSSFSSRRLLFPDVNDKKLSSVSGEELAFFKRCIGENPAQKDVVEAVLSMVPGCSPLIIYGTPGTGKTSTVVETIQQLAHRDSRSRILACAPSNMAADLIALLLKHSGTSSLLRLCAFSREAHEMPAELRDIAIINANEVFAFPPVEQLKKFQIIVCTCATSGVLKNLGLFQGHFGFIFVDEAGQASEPTAMIPIKTMADNYTNVILFGDKDQLGPVVRSITASRLGLGKSYMERLMENGIKPTSGVIIKKLKEHYRSHDAIIAFPNKEFYNNELIPRGNPAVTHSLLKRDILVNPDFPIVFHGVSGKDEREDKDPSFFNASEAILVKSYVSQLMGDKKLRLEQQHIGVISPYNAQCRKIAKLFKDWPNIKIGNVEDYQGQERRIIIISTVRSSLKLVSYDLKNNLGFVADRRRFNAAVTRAQALLIIIGDPQVLSIDPLWRRFLNYIYHQRGGWSPKGKRIDWDANEDVTAQKFDDERREKARASVQTFIERTTSKLVDNPDVLENDGGQISESFMDRPWSNEDE</sequence>
<feature type="domain" description="DNA2/NAM7 helicase helicase" evidence="5">
    <location>
        <begin position="552"/>
        <end position="617"/>
    </location>
</feature>
<dbReference type="Pfam" id="PF13087">
    <property type="entry name" value="AAA_12"/>
    <property type="match status" value="1"/>
</dbReference>
<keyword evidence="3" id="KW-0943">RNA-mediated gene silencing</keyword>
<dbReference type="CDD" id="cd18038">
    <property type="entry name" value="DEXXQc_Helz-like"/>
    <property type="match status" value="1"/>
</dbReference>
<dbReference type="PANTHER" id="PTHR45418">
    <property type="entry name" value="CANCER/TESTIS ANTIGEN 55"/>
    <property type="match status" value="1"/>
</dbReference>
<proteinExistence type="predicted"/>
<dbReference type="InterPro" id="IPR026122">
    <property type="entry name" value="MOV-10/SDE3_DEXXQ/H-box"/>
</dbReference>
<feature type="domain" description="DNA2/NAM7 helicase-like C-terminal" evidence="6">
    <location>
        <begin position="731"/>
        <end position="934"/>
    </location>
</feature>
<name>A0A4S4L855_9AGAM</name>
<comment type="caution">
    <text evidence="7">The sequence shown here is derived from an EMBL/GenBank/DDBJ whole genome shotgun (WGS) entry which is preliminary data.</text>
</comment>
<dbReference type="PANTHER" id="PTHR45418:SF1">
    <property type="entry name" value="CANCER_TESTIS ANTIGEN 55"/>
    <property type="match status" value="1"/>
</dbReference>
<evidence type="ECO:0000256" key="3">
    <source>
        <dbReference type="ARBA" id="ARBA00023158"/>
    </source>
</evidence>
<dbReference type="OrthoDB" id="6513042at2759"/>
<dbReference type="InterPro" id="IPR041679">
    <property type="entry name" value="DNA2/NAM7-like_C"/>
</dbReference>
<protein>
    <submittedName>
        <fullName evidence="7">Uncharacterized protein</fullName>
    </submittedName>
</protein>
<reference evidence="7 8" key="1">
    <citation type="submission" date="2019-02" db="EMBL/GenBank/DDBJ databases">
        <title>Genome sequencing of the rare red list fungi Phellinidium pouzarii.</title>
        <authorList>
            <person name="Buettner E."/>
            <person name="Kellner H."/>
        </authorList>
    </citation>
    <scope>NUCLEOTIDE SEQUENCE [LARGE SCALE GENOMIC DNA]</scope>
    <source>
        <strain evidence="7 8">DSM 108285</strain>
    </source>
</reference>
<organism evidence="7 8">
    <name type="scientific">Phellinidium pouzarii</name>
    <dbReference type="NCBI Taxonomy" id="167371"/>
    <lineage>
        <taxon>Eukaryota</taxon>
        <taxon>Fungi</taxon>
        <taxon>Dikarya</taxon>
        <taxon>Basidiomycota</taxon>
        <taxon>Agaricomycotina</taxon>
        <taxon>Agaricomycetes</taxon>
        <taxon>Hymenochaetales</taxon>
        <taxon>Hymenochaetaceae</taxon>
        <taxon>Phellinidium</taxon>
    </lineage>
</organism>
<evidence type="ECO:0000256" key="2">
    <source>
        <dbReference type="ARBA" id="ARBA00022490"/>
    </source>
</evidence>
<feature type="region of interest" description="Disordered" evidence="4">
    <location>
        <begin position="1003"/>
        <end position="1028"/>
    </location>
</feature>
<dbReference type="GO" id="GO:0005737">
    <property type="term" value="C:cytoplasm"/>
    <property type="evidence" value="ECO:0007669"/>
    <property type="project" value="UniProtKB-SubCell"/>
</dbReference>
<dbReference type="SUPFAM" id="SSF52540">
    <property type="entry name" value="P-loop containing nucleoside triphosphate hydrolases"/>
    <property type="match status" value="1"/>
</dbReference>
<dbReference type="GO" id="GO:0031047">
    <property type="term" value="P:regulatory ncRNA-mediated gene silencing"/>
    <property type="evidence" value="ECO:0007669"/>
    <property type="project" value="UniProtKB-KW"/>
</dbReference>
<dbReference type="Proteomes" id="UP000308199">
    <property type="component" value="Unassembled WGS sequence"/>
</dbReference>
<feature type="domain" description="DNA2/NAM7 helicase helicase" evidence="5">
    <location>
        <begin position="650"/>
        <end position="722"/>
    </location>
</feature>
<dbReference type="EMBL" id="SGPK01000157">
    <property type="protein sequence ID" value="THH07161.1"/>
    <property type="molecule type" value="Genomic_DNA"/>
</dbReference>
<dbReference type="GO" id="GO:0003723">
    <property type="term" value="F:RNA binding"/>
    <property type="evidence" value="ECO:0007669"/>
    <property type="project" value="InterPro"/>
</dbReference>
<evidence type="ECO:0000313" key="8">
    <source>
        <dbReference type="Proteomes" id="UP000308199"/>
    </source>
</evidence>
<dbReference type="InterPro" id="IPR041677">
    <property type="entry name" value="DNA2/NAM7_AAA_11"/>
</dbReference>
<evidence type="ECO:0000259" key="6">
    <source>
        <dbReference type="Pfam" id="PF13087"/>
    </source>
</evidence>
<keyword evidence="2" id="KW-0963">Cytoplasm</keyword>